<dbReference type="GO" id="GO:0003677">
    <property type="term" value="F:DNA binding"/>
    <property type="evidence" value="ECO:0007669"/>
    <property type="project" value="InterPro"/>
</dbReference>
<keyword evidence="3" id="KW-1185">Reference proteome</keyword>
<gene>
    <name evidence="2" type="ORF">TQ39_09640</name>
</gene>
<evidence type="ECO:0000313" key="2">
    <source>
        <dbReference type="EMBL" id="KJF39825.1"/>
    </source>
</evidence>
<protein>
    <recommendedName>
        <fullName evidence="1">HTH cro/C1-type domain-containing protein</fullName>
    </recommendedName>
</protein>
<comment type="caution">
    <text evidence="2">The sequence shown here is derived from an EMBL/GenBank/DDBJ whole genome shotgun (WGS) entry which is preliminary data.</text>
</comment>
<dbReference type="PROSITE" id="PS50943">
    <property type="entry name" value="HTH_CROC1"/>
    <property type="match status" value="1"/>
</dbReference>
<dbReference type="InterPro" id="IPR001387">
    <property type="entry name" value="Cro/C1-type_HTH"/>
</dbReference>
<proteinExistence type="predicted"/>
<evidence type="ECO:0000313" key="3">
    <source>
        <dbReference type="Proteomes" id="UP000032483"/>
    </source>
</evidence>
<dbReference type="GeneID" id="42856848"/>
<accession>A0A0D8IYQ3</accession>
<organism evidence="2 3">
    <name type="scientific">Ruthenibacterium lactatiformans</name>
    <dbReference type="NCBI Taxonomy" id="1550024"/>
    <lineage>
        <taxon>Bacteria</taxon>
        <taxon>Bacillati</taxon>
        <taxon>Bacillota</taxon>
        <taxon>Clostridia</taxon>
        <taxon>Eubacteriales</taxon>
        <taxon>Oscillospiraceae</taxon>
        <taxon>Ruthenibacterium</taxon>
    </lineage>
</organism>
<sequence>MKEKKSFGPKQVGERIRERRTELKLSMPELGKRLGVNKSTIQRYEADGVDPKRTMIIDGLAHALLTTSEWLTGLSEDKEYNSYTVCQMDLEKHVKDYLETLTASVKGEPHQQLLTTFLGQLVDLYAVLAKYWALSMTKIDAVAEDEGLKESIGRYAINIGSITEQVYRKEMAEPIEDMKQYLDGILHLYDEGRTKTRLQEQFGMVEEAQRKFREASAEIAEHEGT</sequence>
<dbReference type="InterPro" id="IPR010982">
    <property type="entry name" value="Lambda_DNA-bd_dom_sf"/>
</dbReference>
<dbReference type="Pfam" id="PF01381">
    <property type="entry name" value="HTH_3"/>
    <property type="match status" value="1"/>
</dbReference>
<dbReference type="Gene3D" id="1.10.260.40">
    <property type="entry name" value="lambda repressor-like DNA-binding domains"/>
    <property type="match status" value="1"/>
</dbReference>
<evidence type="ECO:0000259" key="1">
    <source>
        <dbReference type="PROSITE" id="PS50943"/>
    </source>
</evidence>
<dbReference type="AlphaFoldDB" id="A0A0D8IYQ3"/>
<dbReference type="PATRIC" id="fig|1550024.3.peg.2200"/>
<dbReference type="Proteomes" id="UP000032483">
    <property type="component" value="Unassembled WGS sequence"/>
</dbReference>
<dbReference type="CDD" id="cd00093">
    <property type="entry name" value="HTH_XRE"/>
    <property type="match status" value="1"/>
</dbReference>
<dbReference type="EMBL" id="JXXK01000012">
    <property type="protein sequence ID" value="KJF39825.1"/>
    <property type="molecule type" value="Genomic_DNA"/>
</dbReference>
<name>A0A0D8IYQ3_9FIRM</name>
<dbReference type="SMART" id="SM00530">
    <property type="entry name" value="HTH_XRE"/>
    <property type="match status" value="1"/>
</dbReference>
<reference evidence="2" key="1">
    <citation type="submission" date="2015-02" db="EMBL/GenBank/DDBJ databases">
        <title>A novel member of the family Ruminococcaceae isolated from human feces.</title>
        <authorList>
            <person name="Shkoporov A.N."/>
            <person name="Chaplin A.V."/>
            <person name="Motuzova O.V."/>
            <person name="Kafarskaia L.I."/>
            <person name="Khokhlova E.V."/>
            <person name="Efimov B.A."/>
        </authorList>
    </citation>
    <scope>NUCLEOTIDE SEQUENCE [LARGE SCALE GENOMIC DNA]</scope>
    <source>
        <strain evidence="2">585-1</strain>
    </source>
</reference>
<dbReference type="RefSeq" id="WP_050005380.1">
    <property type="nucleotide sequence ID" value="NZ_CBCSVS010000018.1"/>
</dbReference>
<feature type="domain" description="HTH cro/C1-type" evidence="1">
    <location>
        <begin position="16"/>
        <end position="71"/>
    </location>
</feature>
<dbReference type="SUPFAM" id="SSF47413">
    <property type="entry name" value="lambda repressor-like DNA-binding domains"/>
    <property type="match status" value="1"/>
</dbReference>